<sequence>MSTIVNGQLRSTQRIGVNFRIEAQITPFSPSTKGDVQPGISTWDRSKSNRVLTGNLNNQPKWLVVYQPYFVNFDLDQNLPPQGPRWVTFNLGQVEIHKSSSLGFQKFHG</sequence>
<dbReference type="Proteomes" id="UP000001861">
    <property type="component" value="Unassembled WGS sequence"/>
</dbReference>
<dbReference type="KEGG" id="cci:CC1G_04739"/>
<name>A8P2D8_COPC7</name>
<evidence type="ECO:0000313" key="1">
    <source>
        <dbReference type="EMBL" id="EAU83483.2"/>
    </source>
</evidence>
<dbReference type="GeneID" id="6014875"/>
<accession>A8P2D8</accession>
<keyword evidence="2" id="KW-1185">Reference proteome</keyword>
<dbReference type="AlphaFoldDB" id="A8P2D8"/>
<protein>
    <submittedName>
        <fullName evidence="1">Uncharacterized protein</fullName>
    </submittedName>
</protein>
<evidence type="ECO:0000313" key="2">
    <source>
        <dbReference type="Proteomes" id="UP000001861"/>
    </source>
</evidence>
<dbReference type="VEuPathDB" id="FungiDB:CC1G_04739"/>
<gene>
    <name evidence="1" type="ORF">CC1G_04739</name>
</gene>
<reference evidence="1 2" key="1">
    <citation type="journal article" date="2010" name="Proc. Natl. Acad. Sci. U.S.A.">
        <title>Insights into evolution of multicellular fungi from the assembled chromosomes of the mushroom Coprinopsis cinerea (Coprinus cinereus).</title>
        <authorList>
            <person name="Stajich J.E."/>
            <person name="Wilke S.K."/>
            <person name="Ahren D."/>
            <person name="Au C.H."/>
            <person name="Birren B.W."/>
            <person name="Borodovsky M."/>
            <person name="Burns C."/>
            <person name="Canback B."/>
            <person name="Casselton L.A."/>
            <person name="Cheng C.K."/>
            <person name="Deng J."/>
            <person name="Dietrich F.S."/>
            <person name="Fargo D.C."/>
            <person name="Farman M.L."/>
            <person name="Gathman A.C."/>
            <person name="Goldberg J."/>
            <person name="Guigo R."/>
            <person name="Hoegger P.J."/>
            <person name="Hooker J.B."/>
            <person name="Huggins A."/>
            <person name="James T.Y."/>
            <person name="Kamada T."/>
            <person name="Kilaru S."/>
            <person name="Kodira C."/>
            <person name="Kues U."/>
            <person name="Kupfer D."/>
            <person name="Kwan H.S."/>
            <person name="Lomsadze A."/>
            <person name="Li W."/>
            <person name="Lilly W.W."/>
            <person name="Ma L.J."/>
            <person name="Mackey A.J."/>
            <person name="Manning G."/>
            <person name="Martin F."/>
            <person name="Muraguchi H."/>
            <person name="Natvig D.O."/>
            <person name="Palmerini H."/>
            <person name="Ramesh M.A."/>
            <person name="Rehmeyer C.J."/>
            <person name="Roe B.A."/>
            <person name="Shenoy N."/>
            <person name="Stanke M."/>
            <person name="Ter-Hovhannisyan V."/>
            <person name="Tunlid A."/>
            <person name="Velagapudi R."/>
            <person name="Vision T.J."/>
            <person name="Zeng Q."/>
            <person name="Zolan M.E."/>
            <person name="Pukkila P.J."/>
        </authorList>
    </citation>
    <scope>NUCLEOTIDE SEQUENCE [LARGE SCALE GENOMIC DNA]</scope>
    <source>
        <strain evidence="2">Okayama-7 / 130 / ATCC MYA-4618 / FGSC 9003</strain>
    </source>
</reference>
<dbReference type="EMBL" id="AACS02000013">
    <property type="protein sequence ID" value="EAU83483.2"/>
    <property type="molecule type" value="Genomic_DNA"/>
</dbReference>
<proteinExistence type="predicted"/>
<comment type="caution">
    <text evidence="1">The sequence shown here is derived from an EMBL/GenBank/DDBJ whole genome shotgun (WGS) entry which is preliminary data.</text>
</comment>
<dbReference type="InParanoid" id="A8P2D8"/>
<dbReference type="RefSeq" id="XP_001838295.2">
    <property type="nucleotide sequence ID" value="XM_001838243.2"/>
</dbReference>
<dbReference type="HOGENOM" id="CLU_2183806_0_0_1"/>
<organism evidence="1 2">
    <name type="scientific">Coprinopsis cinerea (strain Okayama-7 / 130 / ATCC MYA-4618 / FGSC 9003)</name>
    <name type="common">Inky cap fungus</name>
    <name type="synonym">Hormographiella aspergillata</name>
    <dbReference type="NCBI Taxonomy" id="240176"/>
    <lineage>
        <taxon>Eukaryota</taxon>
        <taxon>Fungi</taxon>
        <taxon>Dikarya</taxon>
        <taxon>Basidiomycota</taxon>
        <taxon>Agaricomycotina</taxon>
        <taxon>Agaricomycetes</taxon>
        <taxon>Agaricomycetidae</taxon>
        <taxon>Agaricales</taxon>
        <taxon>Agaricineae</taxon>
        <taxon>Psathyrellaceae</taxon>
        <taxon>Coprinopsis</taxon>
    </lineage>
</organism>